<evidence type="ECO:0000313" key="7">
    <source>
        <dbReference type="EMBL" id="MFC4766425.1"/>
    </source>
</evidence>
<organism evidence="7 8">
    <name type="scientific">Effusibacillus consociatus</name>
    <dbReference type="NCBI Taxonomy" id="1117041"/>
    <lineage>
        <taxon>Bacteria</taxon>
        <taxon>Bacillati</taxon>
        <taxon>Bacillota</taxon>
        <taxon>Bacilli</taxon>
        <taxon>Bacillales</taxon>
        <taxon>Alicyclobacillaceae</taxon>
        <taxon>Effusibacillus</taxon>
    </lineage>
</organism>
<evidence type="ECO:0000256" key="2">
    <source>
        <dbReference type="ARBA" id="ARBA00022475"/>
    </source>
</evidence>
<dbReference type="PANTHER" id="PTHR30086:SF20">
    <property type="entry name" value="ARGININE EXPORTER PROTEIN ARGO-RELATED"/>
    <property type="match status" value="1"/>
</dbReference>
<sequence length="215" mass="23254">MIQAFIHGLILALGLILPLGIQNVFVFNQGALQKRFINALPVVITASLCDSRIEFFLGENGIACRTLLISLAVLGVSVGIVFLLYMGWTTWKSTPAAMEKADTDNDKEGTREAVQGFTPWKQIAFAASVSLLNPHAILDTIGVIGTSSLNYSGTEKVIFALSSILLSWIWFIGLATAGRITGQFDPSGKLVGILNRVSALVMWGSALYLFYTLLL</sequence>
<dbReference type="Pfam" id="PF01810">
    <property type="entry name" value="LysE"/>
    <property type="match status" value="1"/>
</dbReference>
<proteinExistence type="predicted"/>
<evidence type="ECO:0000256" key="4">
    <source>
        <dbReference type="ARBA" id="ARBA00022989"/>
    </source>
</evidence>
<keyword evidence="4 6" id="KW-1133">Transmembrane helix</keyword>
<dbReference type="PANTHER" id="PTHR30086">
    <property type="entry name" value="ARGININE EXPORTER PROTEIN ARGO"/>
    <property type="match status" value="1"/>
</dbReference>
<evidence type="ECO:0000256" key="1">
    <source>
        <dbReference type="ARBA" id="ARBA00004651"/>
    </source>
</evidence>
<dbReference type="InterPro" id="IPR001123">
    <property type="entry name" value="LeuE-type"/>
</dbReference>
<protein>
    <submittedName>
        <fullName evidence="7">LysE/ArgO family amino acid transporter</fullName>
    </submittedName>
</protein>
<feature type="transmembrane region" description="Helical" evidence="6">
    <location>
        <begin position="67"/>
        <end position="88"/>
    </location>
</feature>
<feature type="transmembrane region" description="Helical" evidence="6">
    <location>
        <begin position="190"/>
        <end position="211"/>
    </location>
</feature>
<keyword evidence="3 6" id="KW-0812">Transmembrane</keyword>
<keyword evidence="8" id="KW-1185">Reference proteome</keyword>
<dbReference type="RefSeq" id="WP_380024269.1">
    <property type="nucleotide sequence ID" value="NZ_JBHSHC010000016.1"/>
</dbReference>
<evidence type="ECO:0000256" key="5">
    <source>
        <dbReference type="ARBA" id="ARBA00023136"/>
    </source>
</evidence>
<accession>A0ABV9PWL5</accession>
<feature type="transmembrane region" description="Helical" evidence="6">
    <location>
        <begin position="6"/>
        <end position="27"/>
    </location>
</feature>
<evidence type="ECO:0000313" key="8">
    <source>
        <dbReference type="Proteomes" id="UP001596002"/>
    </source>
</evidence>
<keyword evidence="2" id="KW-1003">Cell membrane</keyword>
<name>A0ABV9PWL5_9BACL</name>
<keyword evidence="5 6" id="KW-0472">Membrane</keyword>
<evidence type="ECO:0000256" key="3">
    <source>
        <dbReference type="ARBA" id="ARBA00022692"/>
    </source>
</evidence>
<dbReference type="EMBL" id="JBHSHC010000016">
    <property type="protein sequence ID" value="MFC4766425.1"/>
    <property type="molecule type" value="Genomic_DNA"/>
</dbReference>
<feature type="transmembrane region" description="Helical" evidence="6">
    <location>
        <begin position="157"/>
        <end position="178"/>
    </location>
</feature>
<evidence type="ECO:0000256" key="6">
    <source>
        <dbReference type="SAM" id="Phobius"/>
    </source>
</evidence>
<gene>
    <name evidence="7" type="ORF">ACFO8Q_03305</name>
</gene>
<reference evidence="8" key="1">
    <citation type="journal article" date="2019" name="Int. J. Syst. Evol. Microbiol.">
        <title>The Global Catalogue of Microorganisms (GCM) 10K type strain sequencing project: providing services to taxonomists for standard genome sequencing and annotation.</title>
        <authorList>
            <consortium name="The Broad Institute Genomics Platform"/>
            <consortium name="The Broad Institute Genome Sequencing Center for Infectious Disease"/>
            <person name="Wu L."/>
            <person name="Ma J."/>
        </authorList>
    </citation>
    <scope>NUCLEOTIDE SEQUENCE [LARGE SCALE GENOMIC DNA]</scope>
    <source>
        <strain evidence="8">WYCCWR 12678</strain>
    </source>
</reference>
<comment type="caution">
    <text evidence="7">The sequence shown here is derived from an EMBL/GenBank/DDBJ whole genome shotgun (WGS) entry which is preliminary data.</text>
</comment>
<dbReference type="Proteomes" id="UP001596002">
    <property type="component" value="Unassembled WGS sequence"/>
</dbReference>
<comment type="subcellular location">
    <subcellularLocation>
        <location evidence="1">Cell membrane</location>
        <topology evidence="1">Multi-pass membrane protein</topology>
    </subcellularLocation>
</comment>